<dbReference type="KEGG" id="mpro:BJP34_06745"/>
<evidence type="ECO:0000313" key="2">
    <source>
        <dbReference type="Proteomes" id="UP000177870"/>
    </source>
</evidence>
<proteinExistence type="predicted"/>
<dbReference type="EMBL" id="CP017599">
    <property type="protein sequence ID" value="AOW99189.1"/>
    <property type="molecule type" value="Genomic_DNA"/>
</dbReference>
<accession>A0A1D8TNH5</accession>
<sequence>MDMAGSSTPAPDNGSSVALFLRRRTKASVRVAWPKGHKKVKNIVNKSNYGAKIKAEKLAPILIGALDHGELNSPRVAPEHGKLITAPAKSTLQYTPSGSLETVPSTSSIRIKSRSHSAKELVTRSFTTVFWK</sequence>
<gene>
    <name evidence="1" type="ORF">BJP34_06745</name>
</gene>
<evidence type="ECO:0000313" key="1">
    <source>
        <dbReference type="EMBL" id="AOW99189.1"/>
    </source>
</evidence>
<organism evidence="1 2">
    <name type="scientific">Moorena producens PAL-8-15-08-1</name>
    <dbReference type="NCBI Taxonomy" id="1458985"/>
    <lineage>
        <taxon>Bacteria</taxon>
        <taxon>Bacillati</taxon>
        <taxon>Cyanobacteriota</taxon>
        <taxon>Cyanophyceae</taxon>
        <taxon>Coleofasciculales</taxon>
        <taxon>Coleofasciculaceae</taxon>
        <taxon>Moorena</taxon>
    </lineage>
</organism>
<reference evidence="2" key="1">
    <citation type="submission" date="2016-10" db="EMBL/GenBank/DDBJ databases">
        <title>Comparative genomics uncovers the prolific and rare metabolic potential of the cyanobacterial genus Moorea.</title>
        <authorList>
            <person name="Leao T."/>
            <person name="Castelao G."/>
            <person name="Korobeynikov A."/>
            <person name="Monroe E.A."/>
            <person name="Podell S."/>
            <person name="Glukhov E."/>
            <person name="Allen E."/>
            <person name="Gerwick W.H."/>
            <person name="Gerwick L."/>
        </authorList>
    </citation>
    <scope>NUCLEOTIDE SEQUENCE [LARGE SCALE GENOMIC DNA]</scope>
    <source>
        <strain evidence="2">PAL-8-15-08-1</strain>
    </source>
</reference>
<dbReference type="Proteomes" id="UP000177870">
    <property type="component" value="Chromosome"/>
</dbReference>
<name>A0A1D8TNH5_9CYAN</name>
<dbReference type="AlphaFoldDB" id="A0A1D8TNH5"/>
<dbReference type="STRING" id="1458985.BJP34_06745"/>
<protein>
    <submittedName>
        <fullName evidence="1">Uncharacterized protein</fullName>
    </submittedName>
</protein>